<dbReference type="RefSeq" id="WP_346181792.1">
    <property type="nucleotide sequence ID" value="NZ_BAABCE010000005.1"/>
</dbReference>
<keyword evidence="2" id="KW-1185">Reference proteome</keyword>
<evidence type="ECO:0000313" key="2">
    <source>
        <dbReference type="Proteomes" id="UP001500707"/>
    </source>
</evidence>
<protein>
    <submittedName>
        <fullName evidence="1">Uncharacterized protein</fullName>
    </submittedName>
</protein>
<accession>A0ABP6VZV3</accession>
<gene>
    <name evidence="1" type="ORF">GCM10022295_26850</name>
</gene>
<organism evidence="1 2">
    <name type="scientific">Streptomyces osmaniensis</name>
    <dbReference type="NCBI Taxonomy" id="593134"/>
    <lineage>
        <taxon>Bacteria</taxon>
        <taxon>Bacillati</taxon>
        <taxon>Actinomycetota</taxon>
        <taxon>Actinomycetes</taxon>
        <taxon>Kitasatosporales</taxon>
        <taxon>Streptomycetaceae</taxon>
        <taxon>Streptomyces</taxon>
    </lineage>
</organism>
<reference evidence="2" key="1">
    <citation type="journal article" date="2019" name="Int. J. Syst. Evol. Microbiol.">
        <title>The Global Catalogue of Microorganisms (GCM) 10K type strain sequencing project: providing services to taxonomists for standard genome sequencing and annotation.</title>
        <authorList>
            <consortium name="The Broad Institute Genomics Platform"/>
            <consortium name="The Broad Institute Genome Sequencing Center for Infectious Disease"/>
            <person name="Wu L."/>
            <person name="Ma J."/>
        </authorList>
    </citation>
    <scope>NUCLEOTIDE SEQUENCE [LARGE SCALE GENOMIC DNA]</scope>
    <source>
        <strain evidence="2">JCM 17656</strain>
    </source>
</reference>
<dbReference type="Proteomes" id="UP001500707">
    <property type="component" value="Unassembled WGS sequence"/>
</dbReference>
<dbReference type="EMBL" id="BAABCE010000005">
    <property type="protein sequence ID" value="GAA3543604.1"/>
    <property type="molecule type" value="Genomic_DNA"/>
</dbReference>
<proteinExistence type="predicted"/>
<evidence type="ECO:0000313" key="1">
    <source>
        <dbReference type="EMBL" id="GAA3543604.1"/>
    </source>
</evidence>
<sequence length="336" mass="36797">MLDALLSFTAGNVISGAVAEELRNLVMEYRLASLHDRPTWRQPRADATTAWVQLTDRLCALHSLHEPWWDPPALISAIARAYSAHRTIHLLVPPDVPYRKEPPEPGGATALPHLLQPRVVSALTAKGDSSAFLGRWLSLHADDPNTSEEARTAVRELQELLHTGGGPEGPKGPDVQLDAVTSALALPATVRDRLTELLRREPALADDLNKSGRAVLAGRASEVSDYANGILRELREDIDRITGLSGEAALRVDELLLFLVRYARWSIEAETGGALGEAFLRPFTKDEEAPEEVDMAKDLAKRLYTSLSTSPRWEVKNLGAGRTDIVLFYGAFLSGH</sequence>
<name>A0ABP6VZV3_9ACTN</name>
<comment type="caution">
    <text evidence="1">The sequence shown here is derived from an EMBL/GenBank/DDBJ whole genome shotgun (WGS) entry which is preliminary data.</text>
</comment>